<proteinExistence type="predicted"/>
<reference evidence="1" key="2">
    <citation type="submission" date="2020-05" db="UniProtKB">
        <authorList>
            <consortium name="EnsemblMetazoa"/>
        </authorList>
    </citation>
    <scope>IDENTIFICATION</scope>
    <source>
        <strain evidence="1">ACHKN1017</strain>
    </source>
</reference>
<evidence type="ECO:0000313" key="1">
    <source>
        <dbReference type="EnsemblMetazoa" id="ACHR014004-PA"/>
    </source>
</evidence>
<dbReference type="Proteomes" id="UP000075881">
    <property type="component" value="Unassembled WGS sequence"/>
</dbReference>
<organism evidence="1 2">
    <name type="scientific">Anopheles christyi</name>
    <dbReference type="NCBI Taxonomy" id="43041"/>
    <lineage>
        <taxon>Eukaryota</taxon>
        <taxon>Metazoa</taxon>
        <taxon>Ecdysozoa</taxon>
        <taxon>Arthropoda</taxon>
        <taxon>Hexapoda</taxon>
        <taxon>Insecta</taxon>
        <taxon>Pterygota</taxon>
        <taxon>Neoptera</taxon>
        <taxon>Endopterygota</taxon>
        <taxon>Diptera</taxon>
        <taxon>Nematocera</taxon>
        <taxon>Culicoidea</taxon>
        <taxon>Culicidae</taxon>
        <taxon>Anophelinae</taxon>
        <taxon>Anopheles</taxon>
    </lineage>
</organism>
<evidence type="ECO:0000313" key="2">
    <source>
        <dbReference type="Proteomes" id="UP000075881"/>
    </source>
</evidence>
<keyword evidence="2" id="KW-1185">Reference proteome</keyword>
<dbReference type="EnsemblMetazoa" id="ACHR014004-RA">
    <property type="protein sequence ID" value="ACHR014004-PA"/>
    <property type="gene ID" value="ACHR014004"/>
</dbReference>
<dbReference type="VEuPathDB" id="VectorBase:ACHR014004"/>
<accession>A0A182KHN4</accession>
<sequence length="45" mass="5503">MIFLLVAEWHTRSLFIYVSLFLSLVERRNRSQPHRTTHESEMNTR</sequence>
<reference evidence="2" key="1">
    <citation type="submission" date="2013-03" db="EMBL/GenBank/DDBJ databases">
        <title>The Genome Sequence of Anopheles christyi ACHKN1017.</title>
        <authorList>
            <consortium name="The Broad Institute Genomics Platform"/>
            <person name="Neafsey D.E."/>
            <person name="Besansky N."/>
            <person name="Walker B."/>
            <person name="Young S.K."/>
            <person name="Zeng Q."/>
            <person name="Gargeya S."/>
            <person name="Fitzgerald M."/>
            <person name="Haas B."/>
            <person name="Abouelleil A."/>
            <person name="Allen A.W."/>
            <person name="Alvarado L."/>
            <person name="Arachchi H.M."/>
            <person name="Berlin A.M."/>
            <person name="Chapman S.B."/>
            <person name="Gainer-Dewar J."/>
            <person name="Goldberg J."/>
            <person name="Griggs A."/>
            <person name="Gujja S."/>
            <person name="Hansen M."/>
            <person name="Howarth C."/>
            <person name="Imamovic A."/>
            <person name="Ireland A."/>
            <person name="Larimer J."/>
            <person name="McCowan C."/>
            <person name="Murphy C."/>
            <person name="Pearson M."/>
            <person name="Poon T.W."/>
            <person name="Priest M."/>
            <person name="Roberts A."/>
            <person name="Saif S."/>
            <person name="Shea T."/>
            <person name="Sisk P."/>
            <person name="Sykes S."/>
            <person name="Wortman J."/>
            <person name="Nusbaum C."/>
            <person name="Birren B."/>
        </authorList>
    </citation>
    <scope>NUCLEOTIDE SEQUENCE [LARGE SCALE GENOMIC DNA]</scope>
    <source>
        <strain evidence="2">ACHKN1017</strain>
    </source>
</reference>
<name>A0A182KHN4_9DIPT</name>
<protein>
    <submittedName>
        <fullName evidence="1">Uncharacterized protein</fullName>
    </submittedName>
</protein>
<dbReference type="AlphaFoldDB" id="A0A182KHN4"/>